<comment type="caution">
    <text evidence="3">The sequence shown here is derived from an EMBL/GenBank/DDBJ whole genome shotgun (WGS) entry which is preliminary data.</text>
</comment>
<keyword evidence="4" id="KW-1185">Reference proteome</keyword>
<feature type="compositionally biased region" description="Low complexity" evidence="1">
    <location>
        <begin position="128"/>
        <end position="144"/>
    </location>
</feature>
<evidence type="ECO:0000313" key="3">
    <source>
        <dbReference type="EMBL" id="KAK3262462.1"/>
    </source>
</evidence>
<evidence type="ECO:0000256" key="2">
    <source>
        <dbReference type="SAM" id="SignalP"/>
    </source>
</evidence>
<feature type="region of interest" description="Disordered" evidence="1">
    <location>
        <begin position="113"/>
        <end position="146"/>
    </location>
</feature>
<dbReference type="EMBL" id="LGRX02016173">
    <property type="protein sequence ID" value="KAK3262462.1"/>
    <property type="molecule type" value="Genomic_DNA"/>
</dbReference>
<accession>A0AAE0FMB5</accession>
<evidence type="ECO:0000313" key="4">
    <source>
        <dbReference type="Proteomes" id="UP001190700"/>
    </source>
</evidence>
<dbReference type="AlphaFoldDB" id="A0AAE0FMB5"/>
<evidence type="ECO:0000256" key="1">
    <source>
        <dbReference type="SAM" id="MobiDB-lite"/>
    </source>
</evidence>
<feature type="signal peptide" evidence="2">
    <location>
        <begin position="1"/>
        <end position="22"/>
    </location>
</feature>
<reference evidence="3 4" key="1">
    <citation type="journal article" date="2015" name="Genome Biol. Evol.">
        <title>Comparative Genomics of a Bacterivorous Green Alga Reveals Evolutionary Causalities and Consequences of Phago-Mixotrophic Mode of Nutrition.</title>
        <authorList>
            <person name="Burns J.A."/>
            <person name="Paasch A."/>
            <person name="Narechania A."/>
            <person name="Kim E."/>
        </authorList>
    </citation>
    <scope>NUCLEOTIDE SEQUENCE [LARGE SCALE GENOMIC DNA]</scope>
    <source>
        <strain evidence="3 4">PLY_AMNH</strain>
    </source>
</reference>
<evidence type="ECO:0008006" key="5">
    <source>
        <dbReference type="Google" id="ProtNLM"/>
    </source>
</evidence>
<feature type="chain" id="PRO_5042215367" description="PI3K/PI4K catalytic domain-containing protein" evidence="2">
    <location>
        <begin position="23"/>
        <end position="540"/>
    </location>
</feature>
<protein>
    <recommendedName>
        <fullName evidence="5">PI3K/PI4K catalytic domain-containing protein</fullName>
    </recommendedName>
</protein>
<gene>
    <name evidence="3" type="ORF">CYMTET_28686</name>
</gene>
<organism evidence="3 4">
    <name type="scientific">Cymbomonas tetramitiformis</name>
    <dbReference type="NCBI Taxonomy" id="36881"/>
    <lineage>
        <taxon>Eukaryota</taxon>
        <taxon>Viridiplantae</taxon>
        <taxon>Chlorophyta</taxon>
        <taxon>Pyramimonadophyceae</taxon>
        <taxon>Pyramimonadales</taxon>
        <taxon>Pyramimonadaceae</taxon>
        <taxon>Cymbomonas</taxon>
    </lineage>
</organism>
<sequence>MISKMPIRNLVFLVLFLQQVSALPGWHPKSFRRFVDAADASTAVQTQNVDSPPIRDPIFEAQTSKNPVDPVIPRLQLIKKELPESENIEPVIPLVPVAQEPVPKSVPFESIYEKPPNCPPPPPKAAESSSWLSSLKSTPSSSPSEVETGEFEQCAICMHCDTNHLIKNFDETFKGKSTEHSNCTFCRGCTHPLVRINTAPVVAGHQLKMMTGNTGASIYTTYTPKMPNKIAVIKIHGVKSDMISEAKIPMMMRHYQGGALYKPQEKSMVKSLMKLSEECGLDHVNIKEWLEPLRSVIPGTGQRIEERETIFAEFAEGASLEILNLRVKPKQQVGLIQSVPHEQIFFSALFDLLFVQGDRHGENVFITSNSSIKLIDTRDTTLTMLDSLFLPGTFILQRNMIGNEGIFLKTKPTQERRTSHWPQLTLDYRCHVPGGAIGFNYPPKVKTCIANFQAQTADELQRNYHLPTLRHAQHLSAVAKDLHSLGFEEALAKAPKRRSLAQQPVDGYPWEPPCCRIPDEHTQVCMQGPPGLSGARDPAD</sequence>
<keyword evidence="2" id="KW-0732">Signal</keyword>
<proteinExistence type="predicted"/>
<dbReference type="Proteomes" id="UP001190700">
    <property type="component" value="Unassembled WGS sequence"/>
</dbReference>
<name>A0AAE0FMB5_9CHLO</name>